<organism evidence="1 2">
    <name type="scientific">Filimonas zeae</name>
    <dbReference type="NCBI Taxonomy" id="1737353"/>
    <lineage>
        <taxon>Bacteria</taxon>
        <taxon>Pseudomonadati</taxon>
        <taxon>Bacteroidota</taxon>
        <taxon>Chitinophagia</taxon>
        <taxon>Chitinophagales</taxon>
        <taxon>Chitinophagaceae</taxon>
        <taxon>Filimonas</taxon>
    </lineage>
</organism>
<comment type="caution">
    <text evidence="1">The sequence shown here is derived from an EMBL/GenBank/DDBJ whole genome shotgun (WGS) entry which is preliminary data.</text>
</comment>
<dbReference type="AlphaFoldDB" id="A0A917MX36"/>
<proteinExistence type="predicted"/>
<gene>
    <name evidence="1" type="ORF">GCM10011379_32890</name>
</gene>
<keyword evidence="2" id="KW-1185">Reference proteome</keyword>
<dbReference type="Proteomes" id="UP000627292">
    <property type="component" value="Unassembled WGS sequence"/>
</dbReference>
<evidence type="ECO:0000313" key="1">
    <source>
        <dbReference type="EMBL" id="GGH72455.1"/>
    </source>
</evidence>
<reference evidence="1" key="2">
    <citation type="submission" date="2020-09" db="EMBL/GenBank/DDBJ databases">
        <authorList>
            <person name="Sun Q."/>
            <person name="Zhou Y."/>
        </authorList>
    </citation>
    <scope>NUCLEOTIDE SEQUENCE</scope>
    <source>
        <strain evidence="1">CGMCC 1.15290</strain>
    </source>
</reference>
<evidence type="ECO:0000313" key="2">
    <source>
        <dbReference type="Proteomes" id="UP000627292"/>
    </source>
</evidence>
<name>A0A917MX36_9BACT</name>
<accession>A0A917MX36</accession>
<dbReference type="RefSeq" id="WP_188954193.1">
    <property type="nucleotide sequence ID" value="NZ_BMIB01000003.1"/>
</dbReference>
<sequence>MEAKAQLEKIHSEIRHLLATLLSQTTEQPCTLKIILTDGANNTSEGCLKLNQPSPFGKGDYQRNHWI</sequence>
<dbReference type="EMBL" id="BMIB01000003">
    <property type="protein sequence ID" value="GGH72455.1"/>
    <property type="molecule type" value="Genomic_DNA"/>
</dbReference>
<protein>
    <submittedName>
        <fullName evidence="1">Uncharacterized protein</fullName>
    </submittedName>
</protein>
<reference evidence="1" key="1">
    <citation type="journal article" date="2014" name="Int. J. Syst. Evol. Microbiol.">
        <title>Complete genome sequence of Corynebacterium casei LMG S-19264T (=DSM 44701T), isolated from a smear-ripened cheese.</title>
        <authorList>
            <consortium name="US DOE Joint Genome Institute (JGI-PGF)"/>
            <person name="Walter F."/>
            <person name="Albersmeier A."/>
            <person name="Kalinowski J."/>
            <person name="Ruckert C."/>
        </authorList>
    </citation>
    <scope>NUCLEOTIDE SEQUENCE</scope>
    <source>
        <strain evidence="1">CGMCC 1.15290</strain>
    </source>
</reference>